<comment type="caution">
    <text evidence="2">The sequence shown here is derived from an EMBL/GenBank/DDBJ whole genome shotgun (WGS) entry which is preliminary data.</text>
</comment>
<evidence type="ECO:0000256" key="1">
    <source>
        <dbReference type="SAM" id="Phobius"/>
    </source>
</evidence>
<keyword evidence="1" id="KW-1133">Transmembrane helix</keyword>
<protein>
    <submittedName>
        <fullName evidence="2">Uncharacterized protein</fullName>
    </submittedName>
</protein>
<dbReference type="Proteomes" id="UP001172778">
    <property type="component" value="Unassembled WGS sequence"/>
</dbReference>
<keyword evidence="3" id="KW-1185">Reference proteome</keyword>
<accession>A0ABT7DWG2</accession>
<evidence type="ECO:0000313" key="2">
    <source>
        <dbReference type="EMBL" id="MDK2124401.1"/>
    </source>
</evidence>
<gene>
    <name evidence="2" type="ORF">PZA18_10095</name>
</gene>
<proteinExistence type="predicted"/>
<feature type="transmembrane region" description="Helical" evidence="1">
    <location>
        <begin position="30"/>
        <end position="48"/>
    </location>
</feature>
<keyword evidence="1" id="KW-0812">Transmembrane</keyword>
<sequence>MPLPLLLYLALCLMVAYLGRQTRLGFFRCFLFSVIVTPVIMTLYLLMFTSLENEARRKQEDRRRP</sequence>
<dbReference type="RefSeq" id="WP_284100712.1">
    <property type="nucleotide sequence ID" value="NZ_JARRAF010000009.1"/>
</dbReference>
<dbReference type="EMBL" id="JARRAF010000009">
    <property type="protein sequence ID" value="MDK2124401.1"/>
    <property type="molecule type" value="Genomic_DNA"/>
</dbReference>
<reference evidence="2" key="1">
    <citation type="submission" date="2023-03" db="EMBL/GenBank/DDBJ databases">
        <title>Chitinimonas shenzhenensis gen. nov., sp. nov., a novel member of family Burkholderiaceae isolated from activated sludge collected in Shen Zhen, China.</title>
        <authorList>
            <person name="Wang X."/>
        </authorList>
    </citation>
    <scope>NUCLEOTIDE SEQUENCE</scope>
    <source>
        <strain evidence="2">DQS-5</strain>
    </source>
</reference>
<evidence type="ECO:0000313" key="3">
    <source>
        <dbReference type="Proteomes" id="UP001172778"/>
    </source>
</evidence>
<keyword evidence="1" id="KW-0472">Membrane</keyword>
<organism evidence="2 3">
    <name type="scientific">Parachitinimonas caeni</name>
    <dbReference type="NCBI Taxonomy" id="3031301"/>
    <lineage>
        <taxon>Bacteria</taxon>
        <taxon>Pseudomonadati</taxon>
        <taxon>Pseudomonadota</taxon>
        <taxon>Betaproteobacteria</taxon>
        <taxon>Neisseriales</taxon>
        <taxon>Chitinibacteraceae</taxon>
        <taxon>Parachitinimonas</taxon>
    </lineage>
</organism>
<name>A0ABT7DWG2_9NEIS</name>